<protein>
    <submittedName>
        <fullName evidence="2">Uncharacterized protein</fullName>
    </submittedName>
</protein>
<comment type="caution">
    <text evidence="2">The sequence shown here is derived from an EMBL/GenBank/DDBJ whole genome shotgun (WGS) entry which is preliminary data.</text>
</comment>
<feature type="transmembrane region" description="Helical" evidence="1">
    <location>
        <begin position="33"/>
        <end position="55"/>
    </location>
</feature>
<proteinExistence type="predicted"/>
<organism evidence="2 3">
    <name type="scientific">Rhizobium anhuiense</name>
    <dbReference type="NCBI Taxonomy" id="1184720"/>
    <lineage>
        <taxon>Bacteria</taxon>
        <taxon>Pseudomonadati</taxon>
        <taxon>Pseudomonadota</taxon>
        <taxon>Alphaproteobacteria</taxon>
        <taxon>Hyphomicrobiales</taxon>
        <taxon>Rhizobiaceae</taxon>
        <taxon>Rhizobium/Agrobacterium group</taxon>
        <taxon>Rhizobium</taxon>
    </lineage>
</organism>
<gene>
    <name evidence="2" type="ORF">EEQ99_02670</name>
</gene>
<feature type="transmembrane region" description="Helical" evidence="1">
    <location>
        <begin position="89"/>
        <end position="109"/>
    </location>
</feature>
<keyword evidence="1" id="KW-0472">Membrane</keyword>
<evidence type="ECO:0000313" key="2">
    <source>
        <dbReference type="EMBL" id="RUM04460.1"/>
    </source>
</evidence>
<keyword evidence="1" id="KW-0812">Transmembrane</keyword>
<dbReference type="EMBL" id="RIBW01000001">
    <property type="protein sequence ID" value="RUM04460.1"/>
    <property type="molecule type" value="Genomic_DNA"/>
</dbReference>
<name>A0A3S0QIH3_9HYPH</name>
<reference evidence="2 3" key="1">
    <citation type="journal article" date="2015" name="Int. J. Syst. Evol. Microbiol.">
        <title>Rhizobium anhuiense sp. nov., isolated from effective nodules of Vicia faba and Pisum sativum.</title>
        <authorList>
            <person name="Zhang Y.J."/>
            <person name="Zheng W.T."/>
            <person name="Everall I."/>
            <person name="Young J.P."/>
            <person name="Zhang X.X."/>
            <person name="Tian C.F."/>
            <person name="Sui X.H."/>
            <person name="Wang E.T."/>
            <person name="Chen W.X."/>
        </authorList>
    </citation>
    <scope>NUCLEOTIDE SEQUENCE [LARGE SCALE GENOMIC DNA]</scope>
    <source>
        <strain evidence="2 3">CCBAU 23252</strain>
    </source>
</reference>
<feature type="transmembrane region" description="Helical" evidence="1">
    <location>
        <begin position="121"/>
        <end position="141"/>
    </location>
</feature>
<feature type="transmembrane region" description="Helical" evidence="1">
    <location>
        <begin position="147"/>
        <end position="167"/>
    </location>
</feature>
<dbReference type="AlphaFoldDB" id="A0A3S0QIH3"/>
<keyword evidence="1" id="KW-1133">Transmembrane helix</keyword>
<dbReference type="RefSeq" id="WP_127429990.1">
    <property type="nucleotide sequence ID" value="NZ_BMFI01000003.1"/>
</dbReference>
<evidence type="ECO:0000256" key="1">
    <source>
        <dbReference type="SAM" id="Phobius"/>
    </source>
</evidence>
<sequence length="192" mass="21061">MMAVAPANLDPLTKASVTVVWVILLNKPFYPLYIWYLVGDGVAASLGTLTAAPLFLAIPFIARRSPLSARIALPLVGTFDTLFETKLFGQSSGTELFLAACLMLVAVSFREDEHWWQRGMAVLIFAAFVFSRGFIGAPLHVWTQTDLAMLLNLNAFAVASLMAFVTLRYAGTSRQSRLYSAVPEHPTPGRYS</sequence>
<dbReference type="Proteomes" id="UP000273611">
    <property type="component" value="Unassembled WGS sequence"/>
</dbReference>
<accession>A0A3S0QIH3</accession>
<evidence type="ECO:0000313" key="3">
    <source>
        <dbReference type="Proteomes" id="UP000273611"/>
    </source>
</evidence>